<evidence type="ECO:0000313" key="1">
    <source>
        <dbReference type="EMBL" id="KAJ1154214.1"/>
    </source>
</evidence>
<comment type="caution">
    <text evidence="1">The sequence shown here is derived from an EMBL/GenBank/DDBJ whole genome shotgun (WGS) entry which is preliminary data.</text>
</comment>
<organism evidence="1 2">
    <name type="scientific">Pleurodeles waltl</name>
    <name type="common">Iberian ribbed newt</name>
    <dbReference type="NCBI Taxonomy" id="8319"/>
    <lineage>
        <taxon>Eukaryota</taxon>
        <taxon>Metazoa</taxon>
        <taxon>Chordata</taxon>
        <taxon>Craniata</taxon>
        <taxon>Vertebrata</taxon>
        <taxon>Euteleostomi</taxon>
        <taxon>Amphibia</taxon>
        <taxon>Batrachia</taxon>
        <taxon>Caudata</taxon>
        <taxon>Salamandroidea</taxon>
        <taxon>Salamandridae</taxon>
        <taxon>Pleurodelinae</taxon>
        <taxon>Pleurodeles</taxon>
    </lineage>
</organism>
<name>A0AAV7RN24_PLEWA</name>
<accession>A0AAV7RN24</accession>
<evidence type="ECO:0000313" key="2">
    <source>
        <dbReference type="Proteomes" id="UP001066276"/>
    </source>
</evidence>
<gene>
    <name evidence="1" type="ORF">NDU88_006968</name>
</gene>
<proteinExistence type="predicted"/>
<keyword evidence="2" id="KW-1185">Reference proteome</keyword>
<dbReference type="EMBL" id="JANPWB010000009">
    <property type="protein sequence ID" value="KAJ1154214.1"/>
    <property type="molecule type" value="Genomic_DNA"/>
</dbReference>
<protein>
    <submittedName>
        <fullName evidence="1">Uncharacterized protein</fullName>
    </submittedName>
</protein>
<dbReference type="AlphaFoldDB" id="A0AAV7RN24"/>
<dbReference type="Proteomes" id="UP001066276">
    <property type="component" value="Chromosome 5"/>
</dbReference>
<sequence length="113" mass="12213">MRWGRAVLKRSPAARFRHYGTTALQRARQLVSQLLSRLTAPVWCSSDAASTSVVPALQYRSTAKSQAASLAASLAAHGHGSRLLCGAPQTLLPLPLPSDSLERSMHSTHINQR</sequence>
<reference evidence="1" key="1">
    <citation type="journal article" date="2022" name="bioRxiv">
        <title>Sequencing and chromosome-scale assembly of the giantPleurodeles waltlgenome.</title>
        <authorList>
            <person name="Brown T."/>
            <person name="Elewa A."/>
            <person name="Iarovenko S."/>
            <person name="Subramanian E."/>
            <person name="Araus A.J."/>
            <person name="Petzold A."/>
            <person name="Susuki M."/>
            <person name="Suzuki K.-i.T."/>
            <person name="Hayashi T."/>
            <person name="Toyoda A."/>
            <person name="Oliveira C."/>
            <person name="Osipova E."/>
            <person name="Leigh N.D."/>
            <person name="Simon A."/>
            <person name="Yun M.H."/>
        </authorList>
    </citation>
    <scope>NUCLEOTIDE SEQUENCE</scope>
    <source>
        <strain evidence="1">20211129_DDA</strain>
        <tissue evidence="1">Liver</tissue>
    </source>
</reference>